<evidence type="ECO:0008006" key="3">
    <source>
        <dbReference type="Google" id="ProtNLM"/>
    </source>
</evidence>
<name>A0A5F2AXM9_9LEPT</name>
<dbReference type="RefSeq" id="WP_135672517.1">
    <property type="nucleotide sequence ID" value="NZ_RQGN01000104.1"/>
</dbReference>
<dbReference type="AlphaFoldDB" id="A0A5F2AXM9"/>
<dbReference type="SUPFAM" id="SSF52266">
    <property type="entry name" value="SGNH hydrolase"/>
    <property type="match status" value="1"/>
</dbReference>
<dbReference type="OrthoDB" id="339235at2"/>
<accession>A0A5F2AXM9</accession>
<sequence>MSFTSLFKNKVVLILLGIVVAIELTARFTEIYFYEHTEVFLVNNVRKNMESGVLDYDGLIFGDSRSMSLVPSSSSKVYNFSLPAMGARYYTHYLSKYLKAGNKKPEFILFASSPGLITRGYGEPIIDPTLIQYVKPNMSLSEYLVNRFVSGLTYKNFVMESAPTTMQKTVSEINWKFFSHRILHLFSMREMVEQYKGPELLYVLSASIPNAFSTYRYRKALLNVFSYENYKPEEAKMKLDCGCDELYTPQCMPPESNFRDNKWISEKLKFQNGGLNISDRMKPQHAILYQMSQDKLKDEVLAPYKTEPSFDFSAFEDFLNYTRDQNIQVYYIVMPFPDYIEPTNYFSKFWKAFEPLKTKYPHLKVLQFEKQFMKSEYYSDQIHLNCQGAKATNEMFHKLGY</sequence>
<reference evidence="1 2" key="1">
    <citation type="journal article" date="2019" name="PLoS Negl. Trop. Dis.">
        <title>Revisiting the worldwide diversity of Leptospira species in the environment.</title>
        <authorList>
            <person name="Vincent A.T."/>
            <person name="Schiettekatte O."/>
            <person name="Bourhy P."/>
            <person name="Veyrier F.J."/>
            <person name="Picardeau M."/>
        </authorList>
    </citation>
    <scope>NUCLEOTIDE SEQUENCE [LARGE SCALE GENOMIC DNA]</scope>
    <source>
        <strain evidence="1 2">201702444</strain>
    </source>
</reference>
<comment type="caution">
    <text evidence="1">The sequence shown here is derived from an EMBL/GenBank/DDBJ whole genome shotgun (WGS) entry which is preliminary data.</text>
</comment>
<dbReference type="EMBL" id="RQGN01000104">
    <property type="protein sequence ID" value="TGL92764.1"/>
    <property type="molecule type" value="Genomic_DNA"/>
</dbReference>
<gene>
    <name evidence="1" type="ORF">EHQ76_19535</name>
</gene>
<evidence type="ECO:0000313" key="2">
    <source>
        <dbReference type="Proteomes" id="UP000298429"/>
    </source>
</evidence>
<protein>
    <recommendedName>
        <fullName evidence="3">DUF1574 domain-containing protein</fullName>
    </recommendedName>
</protein>
<organism evidence="1 2">
    <name type="scientific">Leptospira barantonii</name>
    <dbReference type="NCBI Taxonomy" id="2023184"/>
    <lineage>
        <taxon>Bacteria</taxon>
        <taxon>Pseudomonadati</taxon>
        <taxon>Spirochaetota</taxon>
        <taxon>Spirochaetia</taxon>
        <taxon>Leptospirales</taxon>
        <taxon>Leptospiraceae</taxon>
        <taxon>Leptospira</taxon>
    </lineage>
</organism>
<evidence type="ECO:0000313" key="1">
    <source>
        <dbReference type="EMBL" id="TGL92764.1"/>
    </source>
</evidence>
<proteinExistence type="predicted"/>
<dbReference type="Proteomes" id="UP000298429">
    <property type="component" value="Unassembled WGS sequence"/>
</dbReference>